<organism evidence="1 2">
    <name type="scientific">Chromobacterium aquaticum</name>
    <dbReference type="NCBI Taxonomy" id="467180"/>
    <lineage>
        <taxon>Bacteria</taxon>
        <taxon>Pseudomonadati</taxon>
        <taxon>Pseudomonadota</taxon>
        <taxon>Betaproteobacteria</taxon>
        <taxon>Neisseriales</taxon>
        <taxon>Chromobacteriaceae</taxon>
        <taxon>Chromobacterium</taxon>
    </lineage>
</organism>
<keyword evidence="2" id="KW-1185">Reference proteome</keyword>
<sequence>MDLLNRIARNTFLLDLFPSGLEQPLFLGQISLDVGGRLSFKLHTRQRPAMEVRKWGQWERDYNTIVIKLFAHAGADIRISNWREARYCALQLEVDGETLRLKQASGAFSLELALSHLLFQECSVYMDGADEEVADV</sequence>
<dbReference type="Proteomes" id="UP001595999">
    <property type="component" value="Unassembled WGS sequence"/>
</dbReference>
<name>A0ABV8ZS01_9NEIS</name>
<accession>A0ABV8ZS01</accession>
<reference evidence="2" key="1">
    <citation type="journal article" date="2019" name="Int. J. Syst. Evol. Microbiol.">
        <title>The Global Catalogue of Microorganisms (GCM) 10K type strain sequencing project: providing services to taxonomists for standard genome sequencing and annotation.</title>
        <authorList>
            <consortium name="The Broad Institute Genomics Platform"/>
            <consortium name="The Broad Institute Genome Sequencing Center for Infectious Disease"/>
            <person name="Wu L."/>
            <person name="Ma J."/>
        </authorList>
    </citation>
    <scope>NUCLEOTIDE SEQUENCE [LARGE SCALE GENOMIC DNA]</scope>
    <source>
        <strain evidence="2">CGMCC 4.7608</strain>
    </source>
</reference>
<comment type="caution">
    <text evidence="1">The sequence shown here is derived from an EMBL/GenBank/DDBJ whole genome shotgun (WGS) entry which is preliminary data.</text>
</comment>
<dbReference type="EMBL" id="JBHSEK010000007">
    <property type="protein sequence ID" value="MFC4490478.1"/>
    <property type="molecule type" value="Genomic_DNA"/>
</dbReference>
<evidence type="ECO:0000313" key="1">
    <source>
        <dbReference type="EMBL" id="MFC4490478.1"/>
    </source>
</evidence>
<proteinExistence type="predicted"/>
<dbReference type="RefSeq" id="WP_231462761.1">
    <property type="nucleotide sequence ID" value="NZ_JAJOHW010000085.1"/>
</dbReference>
<gene>
    <name evidence="1" type="ORF">ACFO0R_12715</name>
</gene>
<evidence type="ECO:0000313" key="2">
    <source>
        <dbReference type="Proteomes" id="UP001595999"/>
    </source>
</evidence>
<protein>
    <submittedName>
        <fullName evidence="1">Immunity 50 family protein</fullName>
    </submittedName>
</protein>